<dbReference type="EMBL" id="PUEJ01000003">
    <property type="protein sequence ID" value="PRH88229.1"/>
    <property type="molecule type" value="Genomic_DNA"/>
</dbReference>
<accession>A0A2S9QFV5</accession>
<dbReference type="Proteomes" id="UP000237682">
    <property type="component" value="Unassembled WGS sequence"/>
</dbReference>
<dbReference type="Pfam" id="PF04264">
    <property type="entry name" value="YceI"/>
    <property type="match status" value="1"/>
</dbReference>
<evidence type="ECO:0000313" key="4">
    <source>
        <dbReference type="Proteomes" id="UP000237682"/>
    </source>
</evidence>
<dbReference type="Gene3D" id="2.40.128.110">
    <property type="entry name" value="Lipid/polyisoprenoid-binding, YceI-like"/>
    <property type="match status" value="1"/>
</dbReference>
<name>A0A2S9QFV5_9HYPH</name>
<dbReference type="SMART" id="SM00867">
    <property type="entry name" value="YceI"/>
    <property type="match status" value="1"/>
</dbReference>
<protein>
    <submittedName>
        <fullName evidence="3">Polyisoprenoid-binding protein</fullName>
    </submittedName>
</protein>
<evidence type="ECO:0000259" key="2">
    <source>
        <dbReference type="SMART" id="SM00867"/>
    </source>
</evidence>
<proteinExistence type="predicted"/>
<evidence type="ECO:0000256" key="1">
    <source>
        <dbReference type="SAM" id="SignalP"/>
    </source>
</evidence>
<evidence type="ECO:0000313" key="3">
    <source>
        <dbReference type="EMBL" id="PRH88229.1"/>
    </source>
</evidence>
<dbReference type="PANTHER" id="PTHR34406:SF1">
    <property type="entry name" value="PROTEIN YCEI"/>
    <property type="match status" value="1"/>
</dbReference>
<organism evidence="3 4">
    <name type="scientific">Labrys okinawensis</name>
    <dbReference type="NCBI Taxonomy" id="346911"/>
    <lineage>
        <taxon>Bacteria</taxon>
        <taxon>Pseudomonadati</taxon>
        <taxon>Pseudomonadota</taxon>
        <taxon>Alphaproteobacteria</taxon>
        <taxon>Hyphomicrobiales</taxon>
        <taxon>Xanthobacteraceae</taxon>
        <taxon>Labrys</taxon>
    </lineage>
</organism>
<dbReference type="SUPFAM" id="SSF101874">
    <property type="entry name" value="YceI-like"/>
    <property type="match status" value="1"/>
</dbReference>
<dbReference type="PANTHER" id="PTHR34406">
    <property type="entry name" value="PROTEIN YCEI"/>
    <property type="match status" value="1"/>
</dbReference>
<dbReference type="InterPro" id="IPR007372">
    <property type="entry name" value="Lipid/polyisoprenoid-bd_YceI"/>
</dbReference>
<feature type="signal peptide" evidence="1">
    <location>
        <begin position="1"/>
        <end position="28"/>
    </location>
</feature>
<keyword evidence="4" id="KW-1185">Reference proteome</keyword>
<sequence>MSETMKRSFQVTVAVLLCSAGLSSAASAGDLYDLDPDHTQTVFHIDHLGYSTVTGSFRQLKGVLTLDEAHPEQSLVEATIEASSVDTGIPSRDEDLRSSEFFDIARHQTLTFRTTKVKRRGPRSADLSGELTLLGISKPVTLRTTFNRIAPDPLRNNRVVAGFTATTTIRRSDFGMKAFIPLIGDVVRIDINAEAIRR</sequence>
<comment type="caution">
    <text evidence="3">The sequence shown here is derived from an EMBL/GenBank/DDBJ whole genome shotgun (WGS) entry which is preliminary data.</text>
</comment>
<feature type="domain" description="Lipid/polyisoprenoid-binding YceI-like" evidence="2">
    <location>
        <begin position="31"/>
        <end position="196"/>
    </location>
</feature>
<dbReference type="OrthoDB" id="9811006at2"/>
<dbReference type="AlphaFoldDB" id="A0A2S9QFV5"/>
<keyword evidence="1" id="KW-0732">Signal</keyword>
<feature type="chain" id="PRO_5015747213" evidence="1">
    <location>
        <begin position="29"/>
        <end position="198"/>
    </location>
</feature>
<dbReference type="InterPro" id="IPR036761">
    <property type="entry name" value="TTHA0802/YceI-like_sf"/>
</dbReference>
<gene>
    <name evidence="3" type="ORF">C5L14_10165</name>
</gene>
<reference evidence="3 4" key="1">
    <citation type="submission" date="2018-02" db="EMBL/GenBank/DDBJ databases">
        <title>Whole genome sequencing of endophytic bacterium.</title>
        <authorList>
            <person name="Eedara R."/>
            <person name="Podile A.R."/>
        </authorList>
    </citation>
    <scope>NUCLEOTIDE SEQUENCE [LARGE SCALE GENOMIC DNA]</scope>
    <source>
        <strain evidence="3 4">RP1T</strain>
    </source>
</reference>